<dbReference type="Proteomes" id="UP000297714">
    <property type="component" value="Unassembled WGS sequence"/>
</dbReference>
<gene>
    <name evidence="1" type="ORF">CAGA_20900</name>
</gene>
<organism evidence="1 2">
    <name type="scientific">Caproiciproducens galactitolivorans</name>
    <dbReference type="NCBI Taxonomy" id="642589"/>
    <lineage>
        <taxon>Bacteria</taxon>
        <taxon>Bacillati</taxon>
        <taxon>Bacillota</taxon>
        <taxon>Clostridia</taxon>
        <taxon>Eubacteriales</taxon>
        <taxon>Acutalibacteraceae</taxon>
        <taxon>Caproiciproducens</taxon>
    </lineage>
</organism>
<proteinExistence type="predicted"/>
<dbReference type="RefSeq" id="WP_135660529.1">
    <property type="nucleotide sequence ID" value="NZ_SRMQ01000010.1"/>
</dbReference>
<evidence type="ECO:0000313" key="2">
    <source>
        <dbReference type="Proteomes" id="UP000297714"/>
    </source>
</evidence>
<keyword evidence="2" id="KW-1185">Reference proteome</keyword>
<protein>
    <submittedName>
        <fullName evidence="1">Uncharacterized protein</fullName>
    </submittedName>
</protein>
<dbReference type="AlphaFoldDB" id="A0A4Z0YG08"/>
<accession>A0A4Z0YG08</accession>
<evidence type="ECO:0000313" key="1">
    <source>
        <dbReference type="EMBL" id="TGJ75882.1"/>
    </source>
</evidence>
<dbReference type="EMBL" id="SRMQ01000010">
    <property type="protein sequence ID" value="TGJ75882.1"/>
    <property type="molecule type" value="Genomic_DNA"/>
</dbReference>
<reference evidence="1 2" key="1">
    <citation type="submission" date="2019-04" db="EMBL/GenBank/DDBJ databases">
        <authorList>
            <person name="Poehlein A."/>
            <person name="Bengelsdorf F.R."/>
            <person name="Duerre P."/>
            <person name="Daniel R."/>
        </authorList>
    </citation>
    <scope>NUCLEOTIDE SEQUENCE [LARGE SCALE GENOMIC DNA]</scope>
    <source>
        <strain evidence="1 2">BS-1</strain>
    </source>
</reference>
<name>A0A4Z0YG08_9FIRM</name>
<sequence>MTDNYQALITIPATDCNFISTLGRAGNDELTKAEEYLRTHPFANKTRLKAVQREIRKREKK</sequence>
<comment type="caution">
    <text evidence="1">The sequence shown here is derived from an EMBL/GenBank/DDBJ whole genome shotgun (WGS) entry which is preliminary data.</text>
</comment>